<feature type="region of interest" description="Disordered" evidence="1">
    <location>
        <begin position="1"/>
        <end position="210"/>
    </location>
</feature>
<feature type="compositionally biased region" description="Polar residues" evidence="1">
    <location>
        <begin position="148"/>
        <end position="158"/>
    </location>
</feature>
<dbReference type="EMBL" id="RQTK01000819">
    <property type="protein sequence ID" value="RUS74565.1"/>
    <property type="molecule type" value="Genomic_DNA"/>
</dbReference>
<feature type="compositionally biased region" description="Low complexity" evidence="1">
    <location>
        <begin position="183"/>
        <end position="197"/>
    </location>
</feature>
<dbReference type="PANTHER" id="PTHR13357:SF1">
    <property type="entry name" value="NCK-INTERACTING PROTEIN WITH SH3 DOMAIN"/>
    <property type="match status" value="1"/>
</dbReference>
<dbReference type="STRING" id="188477.A0A3S1B2K5"/>
<feature type="non-terminal residue" evidence="2">
    <location>
        <position position="1"/>
    </location>
</feature>
<gene>
    <name evidence="2" type="ORF">EGW08_017671</name>
</gene>
<dbReference type="GO" id="GO:0006897">
    <property type="term" value="P:endocytosis"/>
    <property type="evidence" value="ECO:0007669"/>
    <property type="project" value="TreeGrafter"/>
</dbReference>
<organism evidence="2 3">
    <name type="scientific">Elysia chlorotica</name>
    <name type="common">Eastern emerald elysia</name>
    <name type="synonym">Sea slug</name>
    <dbReference type="NCBI Taxonomy" id="188477"/>
    <lineage>
        <taxon>Eukaryota</taxon>
        <taxon>Metazoa</taxon>
        <taxon>Spiralia</taxon>
        <taxon>Lophotrochozoa</taxon>
        <taxon>Mollusca</taxon>
        <taxon>Gastropoda</taxon>
        <taxon>Heterobranchia</taxon>
        <taxon>Euthyneura</taxon>
        <taxon>Panpulmonata</taxon>
        <taxon>Sacoglossa</taxon>
        <taxon>Placobranchoidea</taxon>
        <taxon>Plakobranchidae</taxon>
        <taxon>Elysia</taxon>
    </lineage>
</organism>
<comment type="caution">
    <text evidence="2">The sequence shown here is derived from an EMBL/GenBank/DDBJ whole genome shotgun (WGS) entry which is preliminary data.</text>
</comment>
<dbReference type="PANTHER" id="PTHR13357">
    <property type="entry name" value="SH3 ADAPTER PROTEIN SPIN90 NCK INTERACTING PROTEIN WITH SH3 DOMAIN"/>
    <property type="match status" value="1"/>
</dbReference>
<dbReference type="AlphaFoldDB" id="A0A3S1B2K5"/>
<sequence length="646" mass="71410">SVTSSIGQAPSLVSSYSSNASEVTTTSDSAHESSKVSNGTAGSNPFGDSDDDDGDGDDDVDNKEDNVQTPVSEQHSCETDLTSHSSHKSAETDEVAYDSSKNPFEDDDEDDDDNEEEAEEGNKETEEEKQQFSNAKPATELVSDESESQQQSAPVKSSENSEKSTADDFSSDPQLTVSVADESFGSVASSGLSSPLEDLPPPPPPEVYDDIRTDQFETDLDLPPAPPDLCPEEEGLRVDDMYVNLSSDILELCGRGSVEECNCDSYQPKFDVKGKFFASDSLELPTQRRINVTVKDQQENKEANKVFNSLLKCQGGDKHSTTAPPPSRMLELAQAHCVQVTHADCEEMIGELRKVTNLSHEDGHWAFMTAMNLLAAKVPHIKPSLEAVGLRFNMAHQCQSTGRDYRCDDAQLLDSLASELSAVTNDAQQRGHYLRDDLDNIIDIVTGLTETLNNAKRCVSIAAIQKDNYGLVELIAKYYQMETRWVIHLCMLQLIEAICRIDAQAIQEFLYSELPQDIDAQAIQEFLYSELPQELVNEMQQHHNDDNRLMQVAKTLGVVFMKGQTSPHKLSLTMDLHFFIWLLGVTENLAEMNRQGDVDTLLALVCAYHLQHQDSPQNNPLMDAFQMAQGHALLRAALCFLSKHGE</sequence>
<name>A0A3S1B2K5_ELYCH</name>
<accession>A0A3S1B2K5</accession>
<feature type="compositionally biased region" description="Polar residues" evidence="1">
    <location>
        <begin position="67"/>
        <end position="84"/>
    </location>
</feature>
<dbReference type="Proteomes" id="UP000271974">
    <property type="component" value="Unassembled WGS sequence"/>
</dbReference>
<reference evidence="2 3" key="1">
    <citation type="submission" date="2019-01" db="EMBL/GenBank/DDBJ databases">
        <title>A draft genome assembly of the solar-powered sea slug Elysia chlorotica.</title>
        <authorList>
            <person name="Cai H."/>
            <person name="Li Q."/>
            <person name="Fang X."/>
            <person name="Li J."/>
            <person name="Curtis N.E."/>
            <person name="Altenburger A."/>
            <person name="Shibata T."/>
            <person name="Feng M."/>
            <person name="Maeda T."/>
            <person name="Schwartz J.A."/>
            <person name="Shigenobu S."/>
            <person name="Lundholm N."/>
            <person name="Nishiyama T."/>
            <person name="Yang H."/>
            <person name="Hasebe M."/>
            <person name="Li S."/>
            <person name="Pierce S.K."/>
            <person name="Wang J."/>
        </authorList>
    </citation>
    <scope>NUCLEOTIDE SEQUENCE [LARGE SCALE GENOMIC DNA]</scope>
    <source>
        <strain evidence="2">EC2010</strain>
        <tissue evidence="2">Whole organism of an adult</tissue>
    </source>
</reference>
<proteinExistence type="predicted"/>
<dbReference type="InterPro" id="IPR030125">
    <property type="entry name" value="SPIN90/Ldb17"/>
</dbReference>
<feature type="compositionally biased region" description="Polar residues" evidence="1">
    <location>
        <begin position="167"/>
        <end position="177"/>
    </location>
</feature>
<dbReference type="GO" id="GO:0071933">
    <property type="term" value="F:Arp2/3 complex binding"/>
    <property type="evidence" value="ECO:0007669"/>
    <property type="project" value="TreeGrafter"/>
</dbReference>
<feature type="compositionally biased region" description="Acidic residues" evidence="1">
    <location>
        <begin position="105"/>
        <end position="119"/>
    </location>
</feature>
<protein>
    <submittedName>
        <fullName evidence="2">Uncharacterized protein</fullName>
    </submittedName>
</protein>
<evidence type="ECO:0000313" key="3">
    <source>
        <dbReference type="Proteomes" id="UP000271974"/>
    </source>
</evidence>
<feature type="compositionally biased region" description="Polar residues" evidence="1">
    <location>
        <begin position="1"/>
        <end position="28"/>
    </location>
</feature>
<feature type="compositionally biased region" description="Acidic residues" evidence="1">
    <location>
        <begin position="48"/>
        <end position="62"/>
    </location>
</feature>
<feature type="compositionally biased region" description="Basic and acidic residues" evidence="1">
    <location>
        <begin position="120"/>
        <end position="130"/>
    </location>
</feature>
<dbReference type="OrthoDB" id="445362at2759"/>
<evidence type="ECO:0000256" key="1">
    <source>
        <dbReference type="SAM" id="MobiDB-lite"/>
    </source>
</evidence>
<evidence type="ECO:0000313" key="2">
    <source>
        <dbReference type="EMBL" id="RUS74565.1"/>
    </source>
</evidence>
<keyword evidence="3" id="KW-1185">Reference proteome</keyword>